<evidence type="ECO:0000313" key="2">
    <source>
        <dbReference type="EMBL" id="MBB5839639.1"/>
    </source>
</evidence>
<reference evidence="2 3" key="1">
    <citation type="submission" date="2020-08" db="EMBL/GenBank/DDBJ databases">
        <title>Sequencing the genomes of 1000 actinobacteria strains.</title>
        <authorList>
            <person name="Klenk H.-P."/>
        </authorList>
    </citation>
    <scope>NUCLEOTIDE SEQUENCE [LARGE SCALE GENOMIC DNA]</scope>
    <source>
        <strain evidence="2 3">DSM 28967</strain>
    </source>
</reference>
<feature type="compositionally biased region" description="Basic and acidic residues" evidence="1">
    <location>
        <begin position="261"/>
        <end position="271"/>
    </location>
</feature>
<dbReference type="RefSeq" id="WP_184801437.1">
    <property type="nucleotide sequence ID" value="NZ_JACHMY010000001.1"/>
</dbReference>
<proteinExistence type="predicted"/>
<evidence type="ECO:0000313" key="3">
    <source>
        <dbReference type="Proteomes" id="UP000549971"/>
    </source>
</evidence>
<dbReference type="Proteomes" id="UP000549971">
    <property type="component" value="Unassembled WGS sequence"/>
</dbReference>
<gene>
    <name evidence="2" type="ORF">HDA39_006373</name>
</gene>
<name>A0A7W9MXD2_9ACTN</name>
<dbReference type="EMBL" id="JACHMY010000001">
    <property type="protein sequence ID" value="MBB5839639.1"/>
    <property type="molecule type" value="Genomic_DNA"/>
</dbReference>
<comment type="caution">
    <text evidence="2">The sequence shown here is derived from an EMBL/GenBank/DDBJ whole genome shotgun (WGS) entry which is preliminary data.</text>
</comment>
<organism evidence="2 3">
    <name type="scientific">Kribbella italica</name>
    <dbReference type="NCBI Taxonomy" id="1540520"/>
    <lineage>
        <taxon>Bacteria</taxon>
        <taxon>Bacillati</taxon>
        <taxon>Actinomycetota</taxon>
        <taxon>Actinomycetes</taxon>
        <taxon>Propionibacteriales</taxon>
        <taxon>Kribbellaceae</taxon>
        <taxon>Kribbella</taxon>
    </lineage>
</organism>
<sequence length="302" mass="32564">MADIKMDYNLLNDAKTDLKDLAEDLIPSMDDEVFMNLGEGGATDELGSSEMSSAVSELHQNASYTMGKAKKGLNALSDSFGSVGEAFLQFDAEIAQGMQSTNSNLALSNYYREKADWDHLQENPDDCLEENWVLDHAPSFCSAEDPGDAPPLDQSIVTDRGNVNTHLTVDDEGNVTKEETTVTYDGKTYTSVTSYSDGGNTMVTDSTYPDGSTVHNDTKIHDDGGSHSVSTSTDSEGKKDITDTTIEADGSGTQTVTDSDGVVREYTRGPDETSGTSKEWVETPESVEENEEDEIPETLGAV</sequence>
<keyword evidence="3" id="KW-1185">Reference proteome</keyword>
<feature type="compositionally biased region" description="Basic and acidic residues" evidence="1">
    <location>
        <begin position="216"/>
        <end position="225"/>
    </location>
</feature>
<protein>
    <submittedName>
        <fullName evidence="2">Uncharacterized protein</fullName>
    </submittedName>
</protein>
<feature type="region of interest" description="Disordered" evidence="1">
    <location>
        <begin position="216"/>
        <end position="302"/>
    </location>
</feature>
<feature type="compositionally biased region" description="Acidic residues" evidence="1">
    <location>
        <begin position="285"/>
        <end position="296"/>
    </location>
</feature>
<dbReference type="AlphaFoldDB" id="A0A7W9MXD2"/>
<evidence type="ECO:0000256" key="1">
    <source>
        <dbReference type="SAM" id="MobiDB-lite"/>
    </source>
</evidence>
<accession>A0A7W9MXD2</accession>